<dbReference type="SUPFAM" id="SSF88713">
    <property type="entry name" value="Glycoside hydrolase/deacetylase"/>
    <property type="match status" value="1"/>
</dbReference>
<evidence type="ECO:0000313" key="3">
    <source>
        <dbReference type="Proteomes" id="UP000831181"/>
    </source>
</evidence>
<dbReference type="InterPro" id="IPR005501">
    <property type="entry name" value="LamB/YcsF/PxpA-like"/>
</dbReference>
<dbReference type="EMBL" id="CP093361">
    <property type="protein sequence ID" value="UQS86594.1"/>
    <property type="molecule type" value="Genomic_DNA"/>
</dbReference>
<reference evidence="2" key="1">
    <citation type="journal article" date="2022" name="Int. J. Syst. Evol. Microbiol.">
        <title>Apilactobacillus apisilvae sp. nov., Nicolia spurrieriana gen. nov. sp. nov., Bombilactobacillus folatiphilus sp. nov. and Bombilactobacillus thymidiniphilus sp. nov., four new lactic acid bacterial isolates from stingless bees Tetragonula carbonaria and Austroplebeia australis.</title>
        <authorList>
            <person name="Oliphant S.A."/>
            <person name="Watson-Haigh N.S."/>
            <person name="Sumby K.M."/>
            <person name="Gardner J."/>
            <person name="Groom S."/>
            <person name="Jiranek V."/>
        </authorList>
    </citation>
    <scope>NUCLEOTIDE SEQUENCE</scope>
    <source>
        <strain evidence="2">SGEP1_A5</strain>
    </source>
</reference>
<dbReference type="Gene3D" id="3.20.20.370">
    <property type="entry name" value="Glycoside hydrolase/deacetylase"/>
    <property type="match status" value="1"/>
</dbReference>
<dbReference type="PANTHER" id="PTHR30292">
    <property type="entry name" value="UNCHARACTERIZED PROTEIN YBGL-RELATED"/>
    <property type="match status" value="1"/>
</dbReference>
<comment type="similarity">
    <text evidence="1">Belongs to the LamB/PxpA family.</text>
</comment>
<proteinExistence type="inferred from homology"/>
<dbReference type="GO" id="GO:0005524">
    <property type="term" value="F:ATP binding"/>
    <property type="evidence" value="ECO:0007669"/>
    <property type="project" value="UniProtKB-UniRule"/>
</dbReference>
<keyword evidence="3" id="KW-1185">Reference proteome</keyword>
<name>A0A976X5F0_9LACO</name>
<dbReference type="EC" id="3.5.2.9" evidence="1"/>
<dbReference type="Proteomes" id="UP000831181">
    <property type="component" value="Chromosome"/>
</dbReference>
<evidence type="ECO:0000313" key="2">
    <source>
        <dbReference type="EMBL" id="UQS86594.1"/>
    </source>
</evidence>
<dbReference type="InterPro" id="IPR011330">
    <property type="entry name" value="Glyco_hydro/deAcase_b/a-brl"/>
</dbReference>
<comment type="subunit">
    <text evidence="1">Forms a complex composed of PxpA, PxpB and PxpC.</text>
</comment>
<dbReference type="GO" id="GO:0005975">
    <property type="term" value="P:carbohydrate metabolic process"/>
    <property type="evidence" value="ECO:0007669"/>
    <property type="project" value="InterPro"/>
</dbReference>
<dbReference type="CDD" id="cd10787">
    <property type="entry name" value="LamB_YcsF_like"/>
    <property type="match status" value="1"/>
</dbReference>
<dbReference type="PANTHER" id="PTHR30292:SF0">
    <property type="entry name" value="5-OXOPROLINASE SUBUNIT A"/>
    <property type="match status" value="1"/>
</dbReference>
<dbReference type="HAMAP" id="MF_00691">
    <property type="entry name" value="PxpA"/>
    <property type="match status" value="1"/>
</dbReference>
<keyword evidence="1" id="KW-0067">ATP-binding</keyword>
<dbReference type="Pfam" id="PF03746">
    <property type="entry name" value="LamB_YcsF"/>
    <property type="match status" value="1"/>
</dbReference>
<sequence length="250" mass="26814">MVSIDLNSDIGESYGRYHLGNDAEIISLVSSCNIACGFHAGDPNVMAKTVQLAEKAGVGIGAHPGFPDLNGFGRRYIQMDAESVTDMVTYQVAALAGFTKGHRLHHVKPHGALYNAAGKDINLARAICKGIQNVDSHLLVYGLSNSQLVLAAQEFGLPVVSEVFADRNYQADGTLVPRSQPNAVISDPELIAKRTVEMIKNHSVTAITGETVSLQVDSICVHGDNQKALAIVRRLVDQLKLDSITINKAK</sequence>
<protein>
    <recommendedName>
        <fullName evidence="1">5-oxoprolinase subunit A</fullName>
        <shortName evidence="1">5-OPase subunit A</shortName>
        <ecNumber evidence="1">3.5.2.9</ecNumber>
    </recommendedName>
    <alternativeName>
        <fullName evidence="1">5-oxoprolinase (ATP-hydrolyzing) subunit A</fullName>
    </alternativeName>
</protein>
<dbReference type="AlphaFoldDB" id="A0A976X5F0"/>
<gene>
    <name evidence="1" type="primary">pxpA</name>
    <name evidence="2" type="ORF">MOO44_06800</name>
</gene>
<organism evidence="2 3">
    <name type="scientific">Nicoliella spurrieriana</name>
    <dbReference type="NCBI Taxonomy" id="2925830"/>
    <lineage>
        <taxon>Bacteria</taxon>
        <taxon>Bacillati</taxon>
        <taxon>Bacillota</taxon>
        <taxon>Bacilli</taxon>
        <taxon>Lactobacillales</taxon>
        <taxon>Lactobacillaceae</taxon>
        <taxon>Nicoliella</taxon>
    </lineage>
</organism>
<keyword evidence="1" id="KW-0547">Nucleotide-binding</keyword>
<dbReference type="GO" id="GO:0017168">
    <property type="term" value="F:5-oxoprolinase (ATP-hydrolyzing) activity"/>
    <property type="evidence" value="ECO:0007669"/>
    <property type="project" value="UniProtKB-UniRule"/>
</dbReference>
<evidence type="ECO:0000256" key="1">
    <source>
        <dbReference type="HAMAP-Rule" id="MF_00691"/>
    </source>
</evidence>
<accession>A0A976X5F0</accession>
<dbReference type="NCBIfam" id="NF003814">
    <property type="entry name" value="PRK05406.1-3"/>
    <property type="match status" value="1"/>
</dbReference>
<comment type="function">
    <text evidence="1">Catalyzes the cleavage of 5-oxoproline to form L-glutamate coupled to the hydrolysis of ATP to ADP and inorganic phosphate.</text>
</comment>
<comment type="catalytic activity">
    <reaction evidence="1">
        <text>5-oxo-L-proline + ATP + 2 H2O = L-glutamate + ADP + phosphate + H(+)</text>
        <dbReference type="Rhea" id="RHEA:10348"/>
        <dbReference type="ChEBI" id="CHEBI:15377"/>
        <dbReference type="ChEBI" id="CHEBI:15378"/>
        <dbReference type="ChEBI" id="CHEBI:29985"/>
        <dbReference type="ChEBI" id="CHEBI:30616"/>
        <dbReference type="ChEBI" id="CHEBI:43474"/>
        <dbReference type="ChEBI" id="CHEBI:58402"/>
        <dbReference type="ChEBI" id="CHEBI:456216"/>
        <dbReference type="EC" id="3.5.2.9"/>
    </reaction>
</comment>
<dbReference type="NCBIfam" id="NF003816">
    <property type="entry name" value="PRK05406.1-5"/>
    <property type="match status" value="1"/>
</dbReference>
<keyword evidence="1" id="KW-0378">Hydrolase</keyword>
<dbReference type="RefSeq" id="WP_260116397.1">
    <property type="nucleotide sequence ID" value="NZ_CP093361.1"/>
</dbReference>
<dbReference type="KEGG" id="lbe:MOO44_06800"/>